<dbReference type="FunFam" id="1.10.520.10:FF:000008">
    <property type="entry name" value="Peroxidase"/>
    <property type="match status" value="1"/>
</dbReference>
<evidence type="ECO:0000256" key="3">
    <source>
        <dbReference type="ARBA" id="ARBA00006873"/>
    </source>
</evidence>
<feature type="active site" description="Proton acceptor" evidence="13">
    <location>
        <position position="63"/>
    </location>
</feature>
<feature type="binding site" evidence="14">
    <location>
        <position position="158"/>
    </location>
    <ligand>
        <name>substrate</name>
    </ligand>
</feature>
<dbReference type="GO" id="GO:0046872">
    <property type="term" value="F:metal ion binding"/>
    <property type="evidence" value="ECO:0007669"/>
    <property type="project" value="UniProtKB-UniRule"/>
</dbReference>
<evidence type="ECO:0000256" key="6">
    <source>
        <dbReference type="ARBA" id="ARBA00022559"/>
    </source>
</evidence>
<comment type="caution">
    <text evidence="20">The sequence shown here is derived from an EMBL/GenBank/DDBJ whole genome shotgun (WGS) entry which is preliminary data.</text>
</comment>
<evidence type="ECO:0000256" key="14">
    <source>
        <dbReference type="PIRSR" id="PIRSR600823-2"/>
    </source>
</evidence>
<feature type="binding site" evidence="15">
    <location>
        <position position="247"/>
    </location>
    <ligand>
        <name>Ca(2+)</name>
        <dbReference type="ChEBI" id="CHEBI:29108"/>
        <label>2</label>
    </ligand>
</feature>
<feature type="binding site" description="axial binding residue" evidence="15">
    <location>
        <position position="188"/>
    </location>
    <ligand>
        <name>heme b</name>
        <dbReference type="ChEBI" id="CHEBI:60344"/>
    </ligand>
    <ligandPart>
        <name>Fe</name>
        <dbReference type="ChEBI" id="CHEBI:18248"/>
    </ligandPart>
</feature>
<dbReference type="GO" id="GO:0006979">
    <property type="term" value="P:response to oxidative stress"/>
    <property type="evidence" value="ECO:0007669"/>
    <property type="project" value="UniProtKB-UniRule"/>
</dbReference>
<feature type="disulfide bond" evidence="17">
    <location>
        <begin position="195"/>
        <end position="226"/>
    </location>
</feature>
<proteinExistence type="inferred from homology"/>
<dbReference type="PANTHER" id="PTHR31388:SF147">
    <property type="entry name" value="PEROXIDASE 58"/>
    <property type="match status" value="1"/>
</dbReference>
<feature type="binding site" evidence="15">
    <location>
        <position position="73"/>
    </location>
    <ligand>
        <name>Ca(2+)</name>
        <dbReference type="ChEBI" id="CHEBI:29108"/>
        <label>1</label>
    </ligand>
</feature>
<dbReference type="Proteomes" id="UP001314170">
    <property type="component" value="Unassembled WGS sequence"/>
</dbReference>
<keyword evidence="8 15" id="KW-0479">Metal-binding</keyword>
<dbReference type="InterPro" id="IPR010255">
    <property type="entry name" value="Haem_peroxidase_sf"/>
</dbReference>
<evidence type="ECO:0000256" key="8">
    <source>
        <dbReference type="ARBA" id="ARBA00022723"/>
    </source>
</evidence>
<evidence type="ECO:0000256" key="12">
    <source>
        <dbReference type="ARBA" id="ARBA00023324"/>
    </source>
</evidence>
<evidence type="ECO:0000256" key="4">
    <source>
        <dbReference type="ARBA" id="ARBA00012313"/>
    </source>
</evidence>
<dbReference type="AlphaFoldDB" id="A0AAV1RTN0"/>
<comment type="subcellular location">
    <subcellularLocation>
        <location evidence="18">Secreted</location>
    </subcellularLocation>
</comment>
<dbReference type="EMBL" id="CAWUPB010001157">
    <property type="protein sequence ID" value="CAK7339190.1"/>
    <property type="molecule type" value="Genomic_DNA"/>
</dbReference>
<evidence type="ECO:0000256" key="13">
    <source>
        <dbReference type="PIRSR" id="PIRSR600823-1"/>
    </source>
</evidence>
<accession>A0AAV1RTN0</accession>
<dbReference type="GO" id="GO:0042744">
    <property type="term" value="P:hydrogen peroxide catabolic process"/>
    <property type="evidence" value="ECO:0007669"/>
    <property type="project" value="UniProtKB-KW"/>
</dbReference>
<feature type="binding site" evidence="15">
    <location>
        <position position="189"/>
    </location>
    <ligand>
        <name>Ca(2+)</name>
        <dbReference type="ChEBI" id="CHEBI:29108"/>
        <label>2</label>
    </ligand>
</feature>
<comment type="similarity">
    <text evidence="3">Belongs to the peroxidase family. Ascorbate peroxidase subfamily.</text>
</comment>
<feature type="domain" description="Plant heme peroxidase family profile" evidence="19">
    <location>
        <begin position="22"/>
        <end position="321"/>
    </location>
</feature>
<feature type="signal peptide" evidence="18">
    <location>
        <begin position="1"/>
        <end position="21"/>
    </location>
</feature>
<protein>
    <recommendedName>
        <fullName evidence="4 18">Peroxidase</fullName>
        <ecNumber evidence="4 18">1.11.1.7</ecNumber>
    </recommendedName>
</protein>
<evidence type="ECO:0000256" key="1">
    <source>
        <dbReference type="ARBA" id="ARBA00000189"/>
    </source>
</evidence>
<sequence length="321" mass="34608">MSSILPIVICVVMLFWGNSDAQLCPTFYATTCPNVSSIVQGVVQQAALKDVRIGAKLVRMHFHDCFVDGCDGSILLDDANGIDSEKDESPNVSVEGFDVVDDIKTAVENVCPGVVSCADILALASEISVSLGGGPTWQVPLGRRDSRTANASRTTDLPGPFEDLGQITSKFSDKGLDSTDLVALSGAHTFGRAQCQSFSRRLFNFSNENPDPSLDTTYLQTLRQACPQGGNPARLNNLDPTTPDDFDNNYFKNLQNNRGLLQTDQILFSNGGADTVAIVNLFANSQTSFFDSFAWSMIKMGNISPLTGSNGEIRADCKRVN</sequence>
<reference evidence="20 21" key="1">
    <citation type="submission" date="2024-01" db="EMBL/GenBank/DDBJ databases">
        <authorList>
            <person name="Waweru B."/>
        </authorList>
    </citation>
    <scope>NUCLEOTIDE SEQUENCE [LARGE SCALE GENOMIC DNA]</scope>
</reference>
<evidence type="ECO:0000256" key="9">
    <source>
        <dbReference type="ARBA" id="ARBA00023002"/>
    </source>
</evidence>
<feature type="binding site" evidence="15">
    <location>
        <position position="242"/>
    </location>
    <ligand>
        <name>Ca(2+)</name>
        <dbReference type="ChEBI" id="CHEBI:29108"/>
        <label>2</label>
    </ligand>
</feature>
<gene>
    <name evidence="20" type="ORF">DCAF_LOCUS14240</name>
</gene>
<keyword evidence="12 18" id="KW-0376">Hydrogen peroxide</keyword>
<dbReference type="InterPro" id="IPR033905">
    <property type="entry name" value="Secretory_peroxidase"/>
</dbReference>
<dbReference type="PROSITE" id="PS00435">
    <property type="entry name" value="PEROXIDASE_1"/>
    <property type="match status" value="1"/>
</dbReference>
<keyword evidence="11 17" id="KW-1015">Disulfide bond</keyword>
<keyword evidence="7 18" id="KW-0349">Heme</keyword>
<evidence type="ECO:0000256" key="5">
    <source>
        <dbReference type="ARBA" id="ARBA00022525"/>
    </source>
</evidence>
<feature type="disulfide bond" evidence="17">
    <location>
        <begin position="32"/>
        <end position="111"/>
    </location>
</feature>
<dbReference type="Gene3D" id="1.10.520.10">
    <property type="match status" value="1"/>
</dbReference>
<dbReference type="PRINTS" id="PR00458">
    <property type="entry name" value="PEROXIDASE"/>
</dbReference>
<keyword evidence="21" id="KW-1185">Reference proteome</keyword>
<evidence type="ECO:0000256" key="18">
    <source>
        <dbReference type="RuleBase" id="RU362060"/>
    </source>
</evidence>
<keyword evidence="5 18" id="KW-0964">Secreted</keyword>
<comment type="cofactor">
    <cofactor evidence="15 18">
        <name>Ca(2+)</name>
        <dbReference type="ChEBI" id="CHEBI:29108"/>
    </cofactor>
    <text evidence="15 18">Binds 2 calcium ions per subunit.</text>
</comment>
<dbReference type="CDD" id="cd00693">
    <property type="entry name" value="secretory_peroxidase"/>
    <property type="match status" value="1"/>
</dbReference>
<dbReference type="InterPro" id="IPR019793">
    <property type="entry name" value="Peroxidases_heam-ligand_BS"/>
</dbReference>
<feature type="binding site" evidence="15">
    <location>
        <position position="71"/>
    </location>
    <ligand>
        <name>Ca(2+)</name>
        <dbReference type="ChEBI" id="CHEBI:29108"/>
        <label>1</label>
    </ligand>
</feature>
<dbReference type="FunFam" id="1.10.420.10:FF:000001">
    <property type="entry name" value="Peroxidase"/>
    <property type="match status" value="1"/>
</dbReference>
<feature type="chain" id="PRO_5043111825" description="Peroxidase" evidence="18">
    <location>
        <begin position="22"/>
        <end position="321"/>
    </location>
</feature>
<feature type="disulfide bond" evidence="17">
    <location>
        <begin position="65"/>
        <end position="70"/>
    </location>
</feature>
<evidence type="ECO:0000256" key="15">
    <source>
        <dbReference type="PIRSR" id="PIRSR600823-3"/>
    </source>
</evidence>
<comment type="cofactor">
    <cofactor evidence="15 18">
        <name>heme b</name>
        <dbReference type="ChEBI" id="CHEBI:60344"/>
    </cofactor>
    <text evidence="15 18">Binds 1 heme b (iron(II)-protoporphyrin IX) group per subunit.</text>
</comment>
<feature type="disulfide bond" evidence="17">
    <location>
        <begin position="117"/>
        <end position="317"/>
    </location>
</feature>
<evidence type="ECO:0000256" key="17">
    <source>
        <dbReference type="PIRSR" id="PIRSR600823-5"/>
    </source>
</evidence>
<keyword evidence="18" id="KW-0732">Signal</keyword>
<dbReference type="GO" id="GO:0005576">
    <property type="term" value="C:extracellular region"/>
    <property type="evidence" value="ECO:0007669"/>
    <property type="project" value="UniProtKB-SubCell"/>
</dbReference>
<dbReference type="PRINTS" id="PR00461">
    <property type="entry name" value="PLPEROXIDASE"/>
</dbReference>
<feature type="binding site" evidence="15">
    <location>
        <position position="64"/>
    </location>
    <ligand>
        <name>Ca(2+)</name>
        <dbReference type="ChEBI" id="CHEBI:29108"/>
        <label>1</label>
    </ligand>
</feature>
<dbReference type="PANTHER" id="PTHR31388">
    <property type="entry name" value="PEROXIDASE 72-RELATED"/>
    <property type="match status" value="1"/>
</dbReference>
<evidence type="ECO:0000313" key="21">
    <source>
        <dbReference type="Proteomes" id="UP001314170"/>
    </source>
</evidence>
<dbReference type="Pfam" id="PF00141">
    <property type="entry name" value="peroxidase"/>
    <property type="match status" value="1"/>
</dbReference>
<organism evidence="20 21">
    <name type="scientific">Dovyalis caffra</name>
    <dbReference type="NCBI Taxonomy" id="77055"/>
    <lineage>
        <taxon>Eukaryota</taxon>
        <taxon>Viridiplantae</taxon>
        <taxon>Streptophyta</taxon>
        <taxon>Embryophyta</taxon>
        <taxon>Tracheophyta</taxon>
        <taxon>Spermatophyta</taxon>
        <taxon>Magnoliopsida</taxon>
        <taxon>eudicotyledons</taxon>
        <taxon>Gunneridae</taxon>
        <taxon>Pentapetalae</taxon>
        <taxon>rosids</taxon>
        <taxon>fabids</taxon>
        <taxon>Malpighiales</taxon>
        <taxon>Salicaceae</taxon>
        <taxon>Flacourtieae</taxon>
        <taxon>Dovyalis</taxon>
    </lineage>
</organism>
<comment type="function">
    <text evidence="2">Removal of H(2)O(2), oxidation of toxic reductants, biosynthesis and degradation of lignin, suberization, auxin catabolism, response to environmental stresses such as wounding, pathogen attack and oxidative stress. These functions might be dependent on each isozyme/isoform in each plant tissue.</text>
</comment>
<dbReference type="InterPro" id="IPR019794">
    <property type="entry name" value="Peroxidases_AS"/>
</dbReference>
<keyword evidence="15 18" id="KW-0106">Calcium</keyword>
<dbReference type="InterPro" id="IPR002016">
    <property type="entry name" value="Haem_peroxidase"/>
</dbReference>
<dbReference type="Gene3D" id="1.10.420.10">
    <property type="entry name" value="Peroxidase, domain 2"/>
    <property type="match status" value="1"/>
</dbReference>
<comment type="catalytic activity">
    <reaction evidence="1 18">
        <text>2 a phenolic donor + H2O2 = 2 a phenolic radical donor + 2 H2O</text>
        <dbReference type="Rhea" id="RHEA:56136"/>
        <dbReference type="ChEBI" id="CHEBI:15377"/>
        <dbReference type="ChEBI" id="CHEBI:16240"/>
        <dbReference type="ChEBI" id="CHEBI:139520"/>
        <dbReference type="ChEBI" id="CHEBI:139521"/>
        <dbReference type="EC" id="1.11.1.7"/>
    </reaction>
</comment>
<dbReference type="InterPro" id="IPR000823">
    <property type="entry name" value="Peroxidase_pln"/>
</dbReference>
<feature type="binding site" evidence="15">
    <location>
        <position position="69"/>
    </location>
    <ligand>
        <name>Ca(2+)</name>
        <dbReference type="ChEBI" id="CHEBI:29108"/>
        <label>1</label>
    </ligand>
</feature>
<dbReference type="GO" id="GO:0020037">
    <property type="term" value="F:heme binding"/>
    <property type="evidence" value="ECO:0007669"/>
    <property type="project" value="UniProtKB-UniRule"/>
</dbReference>
<feature type="binding site" evidence="15">
    <location>
        <position position="85"/>
    </location>
    <ligand>
        <name>Ca(2+)</name>
        <dbReference type="ChEBI" id="CHEBI:29108"/>
        <label>1</label>
    </ligand>
</feature>
<dbReference type="PROSITE" id="PS50873">
    <property type="entry name" value="PEROXIDASE_4"/>
    <property type="match status" value="1"/>
</dbReference>
<dbReference type="SUPFAM" id="SSF48113">
    <property type="entry name" value="Heme-dependent peroxidases"/>
    <property type="match status" value="1"/>
</dbReference>
<dbReference type="GO" id="GO:0140825">
    <property type="term" value="F:lactoperoxidase activity"/>
    <property type="evidence" value="ECO:0007669"/>
    <property type="project" value="UniProtKB-EC"/>
</dbReference>
<evidence type="ECO:0000256" key="7">
    <source>
        <dbReference type="ARBA" id="ARBA00022617"/>
    </source>
</evidence>
<keyword evidence="9 18" id="KW-0560">Oxidoreductase</keyword>
<evidence type="ECO:0000256" key="11">
    <source>
        <dbReference type="ARBA" id="ARBA00023157"/>
    </source>
</evidence>
<evidence type="ECO:0000256" key="2">
    <source>
        <dbReference type="ARBA" id="ARBA00002322"/>
    </source>
</evidence>
<evidence type="ECO:0000259" key="19">
    <source>
        <dbReference type="PROSITE" id="PS50873"/>
    </source>
</evidence>
<evidence type="ECO:0000256" key="16">
    <source>
        <dbReference type="PIRSR" id="PIRSR600823-4"/>
    </source>
</evidence>
<comment type="similarity">
    <text evidence="18">Belongs to the peroxidase family. Classical plant (class III) peroxidase subfamily.</text>
</comment>
<feature type="binding site" evidence="15">
    <location>
        <position position="239"/>
    </location>
    <ligand>
        <name>Ca(2+)</name>
        <dbReference type="ChEBI" id="CHEBI:29108"/>
        <label>2</label>
    </ligand>
</feature>
<feature type="binding site" evidence="15">
    <location>
        <position position="67"/>
    </location>
    <ligand>
        <name>Ca(2+)</name>
        <dbReference type="ChEBI" id="CHEBI:29108"/>
        <label>1</label>
    </ligand>
</feature>
<name>A0AAV1RTN0_9ROSI</name>
<dbReference type="PROSITE" id="PS00436">
    <property type="entry name" value="PEROXIDASE_2"/>
    <property type="match status" value="1"/>
</dbReference>
<evidence type="ECO:0000256" key="10">
    <source>
        <dbReference type="ARBA" id="ARBA00023004"/>
    </source>
</evidence>
<keyword evidence="6 18" id="KW-0575">Peroxidase</keyword>
<feature type="site" description="Transition state stabilizer" evidence="16">
    <location>
        <position position="59"/>
    </location>
</feature>
<keyword evidence="10 15" id="KW-0408">Iron</keyword>
<dbReference type="EC" id="1.11.1.7" evidence="4 18"/>
<evidence type="ECO:0000313" key="20">
    <source>
        <dbReference type="EMBL" id="CAK7339190.1"/>
    </source>
</evidence>